<dbReference type="AlphaFoldDB" id="A0A124GNG9"/>
<evidence type="ECO:0000256" key="1">
    <source>
        <dbReference type="SAM" id="Phobius"/>
    </source>
</evidence>
<proteinExistence type="predicted"/>
<gene>
    <name evidence="2" type="ORF">ABT39_MTgene4124</name>
</gene>
<dbReference type="EMBL" id="LKAM01000004">
    <property type="protein sequence ID" value="KUM48788.1"/>
    <property type="molecule type" value="Genomic_DNA"/>
</dbReference>
<accession>A0A124GNG9</accession>
<sequence>MDEGTIPLPLEVFNQLHPSISTWTLMKRLVCSLTSIDHMVFRFLIYLGIVLWFLIFVILC</sequence>
<protein>
    <submittedName>
        <fullName evidence="2">Uncharacterized protein</fullName>
    </submittedName>
</protein>
<reference evidence="2" key="1">
    <citation type="journal article" date="2015" name="Genome Biol. Evol.">
        <title>Organellar Genomes of White Spruce (Picea glauca): Assembly and Annotation.</title>
        <authorList>
            <person name="Jackman S.D."/>
            <person name="Warren R.L."/>
            <person name="Gibb E.A."/>
            <person name="Vandervalk B.P."/>
            <person name="Mohamadi H."/>
            <person name="Chu J."/>
            <person name="Raymond A."/>
            <person name="Pleasance S."/>
            <person name="Coope R."/>
            <person name="Wildung M.R."/>
            <person name="Ritland C.E."/>
            <person name="Bousquet J."/>
            <person name="Jones S.J."/>
            <person name="Bohlmann J."/>
            <person name="Birol I."/>
        </authorList>
    </citation>
    <scope>NUCLEOTIDE SEQUENCE [LARGE SCALE GENOMIC DNA]</scope>
    <source>
        <tissue evidence="2">Flushing bud</tissue>
    </source>
</reference>
<keyword evidence="2" id="KW-0496">Mitochondrion</keyword>
<name>A0A124GNG9_PICGL</name>
<geneLocation type="mitochondrion" evidence="2"/>
<feature type="transmembrane region" description="Helical" evidence="1">
    <location>
        <begin position="39"/>
        <end position="59"/>
    </location>
</feature>
<comment type="caution">
    <text evidence="2">The sequence shown here is derived from an EMBL/GenBank/DDBJ whole genome shotgun (WGS) entry which is preliminary data.</text>
</comment>
<evidence type="ECO:0000313" key="2">
    <source>
        <dbReference type="EMBL" id="KUM48788.1"/>
    </source>
</evidence>
<keyword evidence="1" id="KW-0812">Transmembrane</keyword>
<keyword evidence="1" id="KW-0472">Membrane</keyword>
<keyword evidence="1" id="KW-1133">Transmembrane helix</keyword>
<organism evidence="2">
    <name type="scientific">Picea glauca</name>
    <name type="common">White spruce</name>
    <name type="synonym">Pinus glauca</name>
    <dbReference type="NCBI Taxonomy" id="3330"/>
    <lineage>
        <taxon>Eukaryota</taxon>
        <taxon>Viridiplantae</taxon>
        <taxon>Streptophyta</taxon>
        <taxon>Embryophyta</taxon>
        <taxon>Tracheophyta</taxon>
        <taxon>Spermatophyta</taxon>
        <taxon>Pinopsida</taxon>
        <taxon>Pinidae</taxon>
        <taxon>Conifers I</taxon>
        <taxon>Pinales</taxon>
        <taxon>Pinaceae</taxon>
        <taxon>Picea</taxon>
    </lineage>
</organism>